<accession>A0A9D4U8P1</accession>
<dbReference type="EMBL" id="JABFUD020000022">
    <property type="protein sequence ID" value="KAI5062594.1"/>
    <property type="molecule type" value="Genomic_DNA"/>
</dbReference>
<comment type="caution">
    <text evidence="2">The sequence shown here is derived from an EMBL/GenBank/DDBJ whole genome shotgun (WGS) entry which is preliminary data.</text>
</comment>
<protein>
    <submittedName>
        <fullName evidence="2">Uncharacterized protein</fullName>
    </submittedName>
</protein>
<sequence length="153" mass="17059">MHGRGKYGPGLDEERGAKKREPVSWRRVESSQQYLTMAARLRGSEGRLKDVTKGSPSRAATGKKTARGALQVVAGFKRRKVAPIEGPPGHGRAYCEARRASKKPRQLKGEELEEKIREENLVRGLLRRDTKGLPLMEGVTVEEEVMRVPEGSR</sequence>
<gene>
    <name evidence="2" type="ORF">GOP47_0023133</name>
</gene>
<proteinExistence type="predicted"/>
<evidence type="ECO:0000256" key="1">
    <source>
        <dbReference type="SAM" id="MobiDB-lite"/>
    </source>
</evidence>
<feature type="compositionally biased region" description="Basic and acidic residues" evidence="1">
    <location>
        <begin position="12"/>
        <end position="29"/>
    </location>
</feature>
<evidence type="ECO:0000313" key="2">
    <source>
        <dbReference type="EMBL" id="KAI5062594.1"/>
    </source>
</evidence>
<keyword evidence="3" id="KW-1185">Reference proteome</keyword>
<reference evidence="2" key="1">
    <citation type="submission" date="2021-01" db="EMBL/GenBank/DDBJ databases">
        <title>Adiantum capillus-veneris genome.</title>
        <authorList>
            <person name="Fang Y."/>
            <person name="Liao Q."/>
        </authorList>
    </citation>
    <scope>NUCLEOTIDE SEQUENCE</scope>
    <source>
        <strain evidence="2">H3</strain>
        <tissue evidence="2">Leaf</tissue>
    </source>
</reference>
<name>A0A9D4U8P1_ADICA</name>
<feature type="region of interest" description="Disordered" evidence="1">
    <location>
        <begin position="1"/>
        <end position="66"/>
    </location>
</feature>
<feature type="compositionally biased region" description="Basic and acidic residues" evidence="1">
    <location>
        <begin position="42"/>
        <end position="52"/>
    </location>
</feature>
<organism evidence="2 3">
    <name type="scientific">Adiantum capillus-veneris</name>
    <name type="common">Maidenhair fern</name>
    <dbReference type="NCBI Taxonomy" id="13818"/>
    <lineage>
        <taxon>Eukaryota</taxon>
        <taxon>Viridiplantae</taxon>
        <taxon>Streptophyta</taxon>
        <taxon>Embryophyta</taxon>
        <taxon>Tracheophyta</taxon>
        <taxon>Polypodiopsida</taxon>
        <taxon>Polypodiidae</taxon>
        <taxon>Polypodiales</taxon>
        <taxon>Pteridineae</taxon>
        <taxon>Pteridaceae</taxon>
        <taxon>Vittarioideae</taxon>
        <taxon>Adiantum</taxon>
    </lineage>
</organism>
<dbReference type="Proteomes" id="UP000886520">
    <property type="component" value="Chromosome 22"/>
</dbReference>
<dbReference type="AlphaFoldDB" id="A0A9D4U8P1"/>
<evidence type="ECO:0000313" key="3">
    <source>
        <dbReference type="Proteomes" id="UP000886520"/>
    </source>
</evidence>
<feature type="region of interest" description="Disordered" evidence="1">
    <location>
        <begin position="81"/>
        <end position="110"/>
    </location>
</feature>